<dbReference type="PIRSF" id="PIRSF006470">
    <property type="entry name" value="DctB"/>
    <property type="match status" value="1"/>
</dbReference>
<comment type="caution">
    <text evidence="3">The sequence shown here is derived from an EMBL/GenBank/DDBJ whole genome shotgun (WGS) entry which is preliminary data.</text>
</comment>
<dbReference type="OrthoDB" id="9803763at2"/>
<keyword evidence="1 2" id="KW-0732">Signal</keyword>
<dbReference type="Gene3D" id="3.40.190.170">
    <property type="entry name" value="Bacterial extracellular solute-binding protein, family 7"/>
    <property type="match status" value="1"/>
</dbReference>
<feature type="chain" id="PRO_5022716798" evidence="2">
    <location>
        <begin position="20"/>
        <end position="330"/>
    </location>
</feature>
<dbReference type="SUPFAM" id="SSF53850">
    <property type="entry name" value="Periplasmic binding protein-like II"/>
    <property type="match status" value="1"/>
</dbReference>
<evidence type="ECO:0000313" key="3">
    <source>
        <dbReference type="EMBL" id="TNB46454.1"/>
    </source>
</evidence>
<dbReference type="GO" id="GO:0030246">
    <property type="term" value="F:carbohydrate binding"/>
    <property type="evidence" value="ECO:0007669"/>
    <property type="project" value="TreeGrafter"/>
</dbReference>
<protein>
    <submittedName>
        <fullName evidence="3">TRAP transporter substrate-binding protein</fullName>
    </submittedName>
</protein>
<accession>A0A5C4JMU0</accession>
<dbReference type="GO" id="GO:0030288">
    <property type="term" value="C:outer membrane-bounded periplasmic space"/>
    <property type="evidence" value="ECO:0007669"/>
    <property type="project" value="InterPro"/>
</dbReference>
<dbReference type="Proteomes" id="UP000307874">
    <property type="component" value="Unassembled WGS sequence"/>
</dbReference>
<dbReference type="InterPro" id="IPR038404">
    <property type="entry name" value="TRAP_DctP_sf"/>
</dbReference>
<evidence type="ECO:0000313" key="4">
    <source>
        <dbReference type="Proteomes" id="UP000307874"/>
    </source>
</evidence>
<feature type="signal peptide" evidence="2">
    <location>
        <begin position="1"/>
        <end position="19"/>
    </location>
</feature>
<dbReference type="NCBIfam" id="TIGR00787">
    <property type="entry name" value="dctP"/>
    <property type="match status" value="1"/>
</dbReference>
<dbReference type="Pfam" id="PF03480">
    <property type="entry name" value="DctP"/>
    <property type="match status" value="1"/>
</dbReference>
<keyword evidence="4" id="KW-1185">Reference proteome</keyword>
<dbReference type="NCBIfam" id="NF037995">
    <property type="entry name" value="TRAP_S1"/>
    <property type="match status" value="1"/>
</dbReference>
<dbReference type="AlphaFoldDB" id="A0A5C4JMU0"/>
<dbReference type="PANTHER" id="PTHR33376">
    <property type="match status" value="1"/>
</dbReference>
<organism evidence="3 4">
    <name type="scientific">Martelella lutilitoris</name>
    <dbReference type="NCBI Taxonomy" id="2583532"/>
    <lineage>
        <taxon>Bacteria</taxon>
        <taxon>Pseudomonadati</taxon>
        <taxon>Pseudomonadota</taxon>
        <taxon>Alphaproteobacteria</taxon>
        <taxon>Hyphomicrobiales</taxon>
        <taxon>Aurantimonadaceae</taxon>
        <taxon>Martelella</taxon>
    </lineage>
</organism>
<sequence length="330" mass="35992">MNVFSKVALMTGVAAVAFAATAEARTLRLNHNNPPDHPLHISMEFMGDRLSELTDGAWDIQVFPNGQLGNQRESMELVQSCVLDMAKSNASELEAFEPTYSALNLPYLFLSEDHQFDVLTGEIGQEILDASHDKGFQGVAFLIEGARSFYGNKPINTPADLQGMKIRVQPSPSAIRMVELLGGSPTPLAYGELYSALQQGVVDGAENNPTALTTVRHGEVADYFSLDEHTMIPSVVVISNCAWDAMSDDDKAAFRQAAQEAMQFHREQWDAIVSTTMGEIEEMGVTVNTVDKAPFIEAVQPMYDEVKGNSPAVADLVDRIQAEGANYSDN</sequence>
<dbReference type="EMBL" id="VCLB01000010">
    <property type="protein sequence ID" value="TNB46454.1"/>
    <property type="molecule type" value="Genomic_DNA"/>
</dbReference>
<evidence type="ECO:0000256" key="1">
    <source>
        <dbReference type="ARBA" id="ARBA00022729"/>
    </source>
</evidence>
<dbReference type="CDD" id="cd13671">
    <property type="entry name" value="PBP2_TRAP_SBP_like_3"/>
    <property type="match status" value="1"/>
</dbReference>
<dbReference type="InterPro" id="IPR018389">
    <property type="entry name" value="DctP_fam"/>
</dbReference>
<reference evidence="3 4" key="2">
    <citation type="submission" date="2019-06" db="EMBL/GenBank/DDBJ databases">
        <title>Martelella lutilitoris sp. nov., isolated from a tidal mudflat.</title>
        <authorList>
            <person name="Kim Y.-J."/>
        </authorList>
    </citation>
    <scope>NUCLEOTIDE SEQUENCE [LARGE SCALE GENOMIC DNA]</scope>
    <source>
        <strain evidence="3 4">GH2-6</strain>
    </source>
</reference>
<name>A0A5C4JMU0_9HYPH</name>
<reference evidence="3 4" key="1">
    <citation type="submission" date="2019-05" db="EMBL/GenBank/DDBJ databases">
        <authorList>
            <person name="Lee S.D."/>
        </authorList>
    </citation>
    <scope>NUCLEOTIDE SEQUENCE [LARGE SCALE GENOMIC DNA]</scope>
    <source>
        <strain evidence="3 4">GH2-6</strain>
    </source>
</reference>
<dbReference type="InterPro" id="IPR004682">
    <property type="entry name" value="TRAP_DctP"/>
</dbReference>
<dbReference type="RefSeq" id="WP_138749899.1">
    <property type="nucleotide sequence ID" value="NZ_VCLB01000010.1"/>
</dbReference>
<dbReference type="PANTHER" id="PTHR33376:SF2">
    <property type="entry name" value="DICARBOXYLATE-BINDING PERIPLASMIC PROTEIN"/>
    <property type="match status" value="1"/>
</dbReference>
<dbReference type="GO" id="GO:0055085">
    <property type="term" value="P:transmembrane transport"/>
    <property type="evidence" value="ECO:0007669"/>
    <property type="project" value="InterPro"/>
</dbReference>
<proteinExistence type="predicted"/>
<evidence type="ECO:0000256" key="2">
    <source>
        <dbReference type="SAM" id="SignalP"/>
    </source>
</evidence>
<gene>
    <name evidence="3" type="ORF">FF124_18230</name>
</gene>